<accession>A0ABP7PAN7</accession>
<dbReference type="Proteomes" id="UP001501556">
    <property type="component" value="Unassembled WGS sequence"/>
</dbReference>
<keyword evidence="2" id="KW-0812">Transmembrane</keyword>
<evidence type="ECO:0000313" key="4">
    <source>
        <dbReference type="Proteomes" id="UP001501556"/>
    </source>
</evidence>
<evidence type="ECO:0000256" key="1">
    <source>
        <dbReference type="SAM" id="MobiDB-lite"/>
    </source>
</evidence>
<name>A0ABP7PAN7_9BACT</name>
<feature type="compositionally biased region" description="Low complexity" evidence="1">
    <location>
        <begin position="222"/>
        <end position="237"/>
    </location>
</feature>
<comment type="caution">
    <text evidence="3">The sequence shown here is derived from an EMBL/GenBank/DDBJ whole genome shotgun (WGS) entry which is preliminary data.</text>
</comment>
<feature type="compositionally biased region" description="Polar residues" evidence="1">
    <location>
        <begin position="174"/>
        <end position="187"/>
    </location>
</feature>
<feature type="transmembrane region" description="Helical" evidence="2">
    <location>
        <begin position="81"/>
        <end position="103"/>
    </location>
</feature>
<organism evidence="3 4">
    <name type="scientific">Hymenobacter antarcticus</name>
    <dbReference type="NCBI Taxonomy" id="486270"/>
    <lineage>
        <taxon>Bacteria</taxon>
        <taxon>Pseudomonadati</taxon>
        <taxon>Bacteroidota</taxon>
        <taxon>Cytophagia</taxon>
        <taxon>Cytophagales</taxon>
        <taxon>Hymenobacteraceae</taxon>
        <taxon>Hymenobacter</taxon>
    </lineage>
</organism>
<gene>
    <name evidence="3" type="ORF">GCM10022407_06320</name>
</gene>
<dbReference type="RefSeq" id="WP_345120898.1">
    <property type="nucleotide sequence ID" value="NZ_BAABDI010000002.1"/>
</dbReference>
<evidence type="ECO:0000313" key="3">
    <source>
        <dbReference type="EMBL" id="GAA3962175.1"/>
    </source>
</evidence>
<evidence type="ECO:0000256" key="2">
    <source>
        <dbReference type="SAM" id="Phobius"/>
    </source>
</evidence>
<protein>
    <submittedName>
        <fullName evidence="3">Uncharacterized protein</fullName>
    </submittedName>
</protein>
<reference evidence="4" key="1">
    <citation type="journal article" date="2019" name="Int. J. Syst. Evol. Microbiol.">
        <title>The Global Catalogue of Microorganisms (GCM) 10K type strain sequencing project: providing services to taxonomists for standard genome sequencing and annotation.</title>
        <authorList>
            <consortium name="The Broad Institute Genomics Platform"/>
            <consortium name="The Broad Institute Genome Sequencing Center for Infectious Disease"/>
            <person name="Wu L."/>
            <person name="Ma J."/>
        </authorList>
    </citation>
    <scope>NUCLEOTIDE SEQUENCE [LARGE SCALE GENOMIC DNA]</scope>
    <source>
        <strain evidence="4">JCM 17217</strain>
    </source>
</reference>
<feature type="region of interest" description="Disordered" evidence="1">
    <location>
        <begin position="174"/>
        <end position="260"/>
    </location>
</feature>
<dbReference type="EMBL" id="BAABDI010000002">
    <property type="protein sequence ID" value="GAA3962175.1"/>
    <property type="molecule type" value="Genomic_DNA"/>
</dbReference>
<keyword evidence="2" id="KW-0472">Membrane</keyword>
<proteinExistence type="predicted"/>
<keyword evidence="2" id="KW-1133">Transmembrane helix</keyword>
<keyword evidence="4" id="KW-1185">Reference proteome</keyword>
<sequence>MLPEDIDDLFRDKLDGHATPPHDALWARLQAEPSAAPEPGSDRLDQLFRQRLNSHATAPGREVWERLEDEHLRPRKRRPAAWWPMALAAVVALLLVAGGVGLWSGRSIGSGPGGAVASQQTRTAAPAVSAPAASSKQPIEAELARAATATQSAGSSALTTAAAPETMGALATQKNTLPQATRSSELASTAPKANRATAGQSPRHYLGTNRQPDAATDHRPQVARTTPRPAPAPARSTVADEPRPTPEPSTIALAPKPAPTPEIVRTLPVPTASLASTSELITVDVRNGGTPPARLAKISSSALAAAEAPAGRRGLGGRLLQQAGHLARGERVSLAEITGLPENVTLQANLAGRSISKSIRL</sequence>